<evidence type="ECO:0000256" key="5">
    <source>
        <dbReference type="ARBA" id="ARBA00022729"/>
    </source>
</evidence>
<evidence type="ECO:0000313" key="15">
    <source>
        <dbReference type="Ensembl" id="ENSCPGP00000002633.1"/>
    </source>
</evidence>
<evidence type="ECO:0000256" key="4">
    <source>
        <dbReference type="ARBA" id="ARBA00022692"/>
    </source>
</evidence>
<feature type="disulfide bond" evidence="11">
    <location>
        <begin position="117"/>
        <end position="127"/>
    </location>
</feature>
<dbReference type="FunFam" id="3.10.250.10:FF:000004">
    <property type="entry name" value="Scavenger receptor cysteine-rich type 1 protein M130"/>
    <property type="match status" value="1"/>
</dbReference>
<feature type="domain" description="SRCR" evidence="14">
    <location>
        <begin position="309"/>
        <end position="410"/>
    </location>
</feature>
<keyword evidence="10" id="KW-0325">Glycoprotein</keyword>
<evidence type="ECO:0000256" key="13">
    <source>
        <dbReference type="SAM" id="Phobius"/>
    </source>
</evidence>
<dbReference type="Ensembl" id="ENSCPGT00000002907.1">
    <property type="protein sequence ID" value="ENSCPGP00000002633.1"/>
    <property type="gene ID" value="ENSCPGG00000001956.1"/>
</dbReference>
<dbReference type="SMART" id="SM00202">
    <property type="entry name" value="SR"/>
    <property type="match status" value="3"/>
</dbReference>
<keyword evidence="3" id="KW-0964">Secreted</keyword>
<evidence type="ECO:0000259" key="14">
    <source>
        <dbReference type="PROSITE" id="PS50287"/>
    </source>
</evidence>
<dbReference type="PRINTS" id="PR00258">
    <property type="entry name" value="SPERACTRCPTR"/>
</dbReference>
<evidence type="ECO:0000256" key="7">
    <source>
        <dbReference type="ARBA" id="ARBA00022989"/>
    </source>
</evidence>
<evidence type="ECO:0000256" key="6">
    <source>
        <dbReference type="ARBA" id="ARBA00022737"/>
    </source>
</evidence>
<keyword evidence="5" id="KW-0732">Signal</keyword>
<proteinExistence type="predicted"/>
<feature type="disulfide bond" evidence="11">
    <location>
        <begin position="86"/>
        <end position="147"/>
    </location>
</feature>
<evidence type="ECO:0000256" key="11">
    <source>
        <dbReference type="PROSITE-ProRule" id="PRU00196"/>
    </source>
</evidence>
<comment type="subcellular location">
    <subcellularLocation>
        <location evidence="1">Membrane</location>
        <topology evidence="1">Single-pass membrane protein</topology>
    </subcellularLocation>
    <subcellularLocation>
        <location evidence="2">Secreted</location>
    </subcellularLocation>
</comment>
<evidence type="ECO:0000256" key="8">
    <source>
        <dbReference type="ARBA" id="ARBA00023136"/>
    </source>
</evidence>
<keyword evidence="6" id="KW-0677">Repeat</keyword>
<name>A0A8C3J616_9CHAR</name>
<keyword evidence="4 13" id="KW-0812">Transmembrane</keyword>
<feature type="disulfide bond" evidence="11">
    <location>
        <begin position="204"/>
        <end position="268"/>
    </location>
</feature>
<comment type="caution">
    <text evidence="11">Lacks conserved residue(s) required for the propagation of feature annotation.</text>
</comment>
<keyword evidence="8 13" id="KW-0472">Membrane</keyword>
<evidence type="ECO:0000256" key="12">
    <source>
        <dbReference type="SAM" id="MobiDB-lite"/>
    </source>
</evidence>
<feature type="disulfide bond" evidence="11">
    <location>
        <begin position="379"/>
        <end position="389"/>
    </location>
</feature>
<feature type="domain" description="SRCR" evidence="14">
    <location>
        <begin position="46"/>
        <end position="148"/>
    </location>
</feature>
<evidence type="ECO:0000256" key="9">
    <source>
        <dbReference type="ARBA" id="ARBA00023157"/>
    </source>
</evidence>
<dbReference type="GO" id="GO:0004252">
    <property type="term" value="F:serine-type endopeptidase activity"/>
    <property type="evidence" value="ECO:0007669"/>
    <property type="project" value="TreeGrafter"/>
</dbReference>
<dbReference type="PANTHER" id="PTHR48071:SF15">
    <property type="entry name" value="SRCR DOMAIN-CONTAINING PROTEIN"/>
    <property type="match status" value="1"/>
</dbReference>
<feature type="disulfide bond" evidence="11">
    <location>
        <begin position="248"/>
        <end position="258"/>
    </location>
</feature>
<dbReference type="Pfam" id="PF00530">
    <property type="entry name" value="SRCR"/>
    <property type="match status" value="3"/>
</dbReference>
<dbReference type="PROSITE" id="PS00420">
    <property type="entry name" value="SRCR_1"/>
    <property type="match status" value="1"/>
</dbReference>
<evidence type="ECO:0000256" key="3">
    <source>
        <dbReference type="ARBA" id="ARBA00022525"/>
    </source>
</evidence>
<dbReference type="PANTHER" id="PTHR48071">
    <property type="entry name" value="SRCR DOMAIN-CONTAINING PROTEIN"/>
    <property type="match status" value="1"/>
</dbReference>
<dbReference type="Proteomes" id="UP000694419">
    <property type="component" value="Unplaced"/>
</dbReference>
<dbReference type="GO" id="GO:0005615">
    <property type="term" value="C:extracellular space"/>
    <property type="evidence" value="ECO:0007669"/>
    <property type="project" value="TreeGrafter"/>
</dbReference>
<accession>A0A8C3J616</accession>
<dbReference type="FunFam" id="3.10.250.10:FF:000002">
    <property type="entry name" value="Scavenger receptor cysteine-rich type 1 protein M130"/>
    <property type="match status" value="1"/>
</dbReference>
<dbReference type="Gene3D" id="3.10.250.10">
    <property type="entry name" value="SRCR-like domain"/>
    <property type="match status" value="3"/>
</dbReference>
<dbReference type="InterPro" id="IPR001190">
    <property type="entry name" value="SRCR"/>
</dbReference>
<keyword evidence="7 13" id="KW-1133">Transmembrane helix</keyword>
<keyword evidence="16" id="KW-1185">Reference proteome</keyword>
<evidence type="ECO:0000256" key="1">
    <source>
        <dbReference type="ARBA" id="ARBA00004167"/>
    </source>
</evidence>
<dbReference type="GO" id="GO:0005737">
    <property type="term" value="C:cytoplasm"/>
    <property type="evidence" value="ECO:0007669"/>
    <property type="project" value="UniProtKB-ARBA"/>
</dbReference>
<sequence length="464" mass="48752">MPQGKRHLPTPHLFISVWCCQMVPIGVLGLLLCVRLCGGEWWFGGLRLVGGGGRCAGRVEVKHDGEWGSVCVYDFDWEAQWATVVCRQLGCGSVARASVFAPFGEATGRIWLQPFFCRGSEKRLQDCPHFGWGQHFCGHRFDVGVTCTGEEGGPNSRAGWDTRMSPLPGHPEAGAPVQRRDAGARWGTTTGTWRTPRWSWVGVCQDGVDIKVAQVVCRALGCGEALAVPGAGRFEGRTGPLREWGFNCTGTEPLLTSCTPRPPRGQDCSGHATVICSRKHLGTPGGCWGVPTLSPPNPNAPFAAAYTGFRLAGNSSGCAGRVEVEAGGTWGSLCATGWDLPDAHVLCRHLGCGPSAPTVPPGGSFGGGDGRLRPDAFGCGGSERHPGECPMAGLGEPPCPPGHAAAVNCSGGYGRENSLRGLLGRPKKRVPKLFWDSPKAGSGGRGAVLGRREGCAPTAPPGML</sequence>
<reference evidence="15" key="2">
    <citation type="submission" date="2025-09" db="UniProtKB">
        <authorList>
            <consortium name="Ensembl"/>
        </authorList>
    </citation>
    <scope>IDENTIFICATION</scope>
</reference>
<dbReference type="AlphaFoldDB" id="A0A8C3J616"/>
<dbReference type="SUPFAM" id="SSF56487">
    <property type="entry name" value="SRCR-like"/>
    <property type="match status" value="3"/>
</dbReference>
<keyword evidence="9 11" id="KW-1015">Disulfide bond</keyword>
<feature type="transmembrane region" description="Helical" evidence="13">
    <location>
        <begin position="12"/>
        <end position="32"/>
    </location>
</feature>
<evidence type="ECO:0000313" key="16">
    <source>
        <dbReference type="Proteomes" id="UP000694419"/>
    </source>
</evidence>
<dbReference type="GO" id="GO:0031638">
    <property type="term" value="P:zymogen activation"/>
    <property type="evidence" value="ECO:0007669"/>
    <property type="project" value="TreeGrafter"/>
</dbReference>
<evidence type="ECO:0000256" key="10">
    <source>
        <dbReference type="ARBA" id="ARBA00023180"/>
    </source>
</evidence>
<dbReference type="GO" id="GO:0005886">
    <property type="term" value="C:plasma membrane"/>
    <property type="evidence" value="ECO:0007669"/>
    <property type="project" value="TreeGrafter"/>
</dbReference>
<evidence type="ECO:0000256" key="2">
    <source>
        <dbReference type="ARBA" id="ARBA00004613"/>
    </source>
</evidence>
<protein>
    <recommendedName>
        <fullName evidence="14">SRCR domain-containing protein</fullName>
    </recommendedName>
</protein>
<reference evidence="15" key="1">
    <citation type="submission" date="2025-08" db="UniProtKB">
        <authorList>
            <consortium name="Ensembl"/>
        </authorList>
    </citation>
    <scope>IDENTIFICATION</scope>
</reference>
<feature type="region of interest" description="Disordered" evidence="12">
    <location>
        <begin position="436"/>
        <end position="464"/>
    </location>
</feature>
<dbReference type="PROSITE" id="PS50287">
    <property type="entry name" value="SRCR_2"/>
    <property type="match status" value="3"/>
</dbReference>
<dbReference type="InterPro" id="IPR036772">
    <property type="entry name" value="SRCR-like_dom_sf"/>
</dbReference>
<feature type="domain" description="SRCR" evidence="14">
    <location>
        <begin position="178"/>
        <end position="277"/>
    </location>
</feature>
<organism evidence="15 16">
    <name type="scientific">Calidris pygmaea</name>
    <name type="common">Spoon-billed sandpiper</name>
    <dbReference type="NCBI Taxonomy" id="425635"/>
    <lineage>
        <taxon>Eukaryota</taxon>
        <taxon>Metazoa</taxon>
        <taxon>Chordata</taxon>
        <taxon>Craniata</taxon>
        <taxon>Vertebrata</taxon>
        <taxon>Euteleostomi</taxon>
        <taxon>Archelosauria</taxon>
        <taxon>Archosauria</taxon>
        <taxon>Dinosauria</taxon>
        <taxon>Saurischia</taxon>
        <taxon>Theropoda</taxon>
        <taxon>Coelurosauria</taxon>
        <taxon>Aves</taxon>
        <taxon>Neognathae</taxon>
        <taxon>Neoaves</taxon>
        <taxon>Charadriiformes</taxon>
        <taxon>Scolopacidae</taxon>
        <taxon>Calidris</taxon>
    </lineage>
</organism>